<reference evidence="3 4" key="1">
    <citation type="submission" date="2024-06" db="EMBL/GenBank/DDBJ databases">
        <authorList>
            <person name="Li F."/>
        </authorList>
    </citation>
    <scope>NUCLEOTIDE SEQUENCE [LARGE SCALE GENOMIC DNA]</scope>
    <source>
        <strain evidence="3 4">GXAS 311</strain>
    </source>
</reference>
<evidence type="ECO:0000313" key="4">
    <source>
        <dbReference type="Proteomes" id="UP001548189"/>
    </source>
</evidence>
<dbReference type="EMBL" id="JBEVCJ010000016">
    <property type="protein sequence ID" value="MET1256042.1"/>
    <property type="molecule type" value="Genomic_DNA"/>
</dbReference>
<dbReference type="RefSeq" id="WP_353896628.1">
    <property type="nucleotide sequence ID" value="NZ_JBEVCJ010000016.1"/>
</dbReference>
<dbReference type="Pfam" id="PF14086">
    <property type="entry name" value="DUF4266"/>
    <property type="match status" value="1"/>
</dbReference>
<dbReference type="PROSITE" id="PS51257">
    <property type="entry name" value="PROKAR_LIPOPROTEIN"/>
    <property type="match status" value="1"/>
</dbReference>
<comment type="caution">
    <text evidence="3">The sequence shown here is derived from an EMBL/GenBank/DDBJ whole genome shotgun (WGS) entry which is preliminary data.</text>
</comment>
<protein>
    <submittedName>
        <fullName evidence="3">DUF4266 domain-containing protein</fullName>
    </submittedName>
</protein>
<dbReference type="Proteomes" id="UP001548189">
    <property type="component" value="Unassembled WGS sequence"/>
</dbReference>
<accession>A0ABV2BWX3</accession>
<keyword evidence="1" id="KW-0812">Transmembrane</keyword>
<name>A0ABV2BWX3_9GAMM</name>
<keyword evidence="1" id="KW-1133">Transmembrane helix</keyword>
<organism evidence="3 4">
    <name type="scientific">Aliikangiella maris</name>
    <dbReference type="NCBI Taxonomy" id="3162458"/>
    <lineage>
        <taxon>Bacteria</taxon>
        <taxon>Pseudomonadati</taxon>
        <taxon>Pseudomonadota</taxon>
        <taxon>Gammaproteobacteria</taxon>
        <taxon>Oceanospirillales</taxon>
        <taxon>Pleioneaceae</taxon>
        <taxon>Aliikangiella</taxon>
    </lineage>
</organism>
<evidence type="ECO:0000256" key="1">
    <source>
        <dbReference type="SAM" id="Phobius"/>
    </source>
</evidence>
<gene>
    <name evidence="3" type="ORF">ABVT43_12960</name>
</gene>
<feature type="domain" description="DUF4266" evidence="2">
    <location>
        <begin position="42"/>
        <end position="90"/>
    </location>
</feature>
<keyword evidence="1" id="KW-0472">Membrane</keyword>
<feature type="transmembrane region" description="Helical" evidence="1">
    <location>
        <begin position="20"/>
        <end position="41"/>
    </location>
</feature>
<sequence length="90" mass="9902">MSKNQIFSLMRRFSTAKLSFPVFGLMMSCLLISGCSIQPWLKPYERQNLADPIMAFSRNPVSDNYLHHVFQAREGARGAEGSAGGGCGCN</sequence>
<evidence type="ECO:0000259" key="2">
    <source>
        <dbReference type="Pfam" id="PF14086"/>
    </source>
</evidence>
<keyword evidence="4" id="KW-1185">Reference proteome</keyword>
<dbReference type="InterPro" id="IPR025362">
    <property type="entry name" value="DUF4266"/>
</dbReference>
<evidence type="ECO:0000313" key="3">
    <source>
        <dbReference type="EMBL" id="MET1256042.1"/>
    </source>
</evidence>
<proteinExistence type="predicted"/>